<dbReference type="PRINTS" id="PR00112">
    <property type="entry name" value="ACYLPHPHTASE"/>
</dbReference>
<dbReference type="PROSITE" id="PS51160">
    <property type="entry name" value="ACYLPHOSPHATASE_3"/>
    <property type="match status" value="1"/>
</dbReference>
<evidence type="ECO:0000313" key="9">
    <source>
        <dbReference type="EMBL" id="OTQ00393.1"/>
    </source>
</evidence>
<evidence type="ECO:0000313" key="11">
    <source>
        <dbReference type="Proteomes" id="UP000194800"/>
    </source>
</evidence>
<evidence type="ECO:0000256" key="7">
    <source>
        <dbReference type="RuleBase" id="RU004168"/>
    </source>
</evidence>
<proteinExistence type="inferred from homology"/>
<protein>
    <recommendedName>
        <fullName evidence="3 5">Acylphosphatase</fullName>
        <ecNumber evidence="2 5">3.6.1.7</ecNumber>
    </recommendedName>
</protein>
<evidence type="ECO:0000256" key="6">
    <source>
        <dbReference type="RuleBase" id="RU000553"/>
    </source>
</evidence>
<evidence type="ECO:0000256" key="2">
    <source>
        <dbReference type="ARBA" id="ARBA00012150"/>
    </source>
</evidence>
<evidence type="ECO:0000313" key="12">
    <source>
        <dbReference type="Proteomes" id="UP000194977"/>
    </source>
</evidence>
<dbReference type="Proteomes" id="UP000194800">
    <property type="component" value="Unassembled WGS sequence"/>
</dbReference>
<dbReference type="InterPro" id="IPR017968">
    <property type="entry name" value="Acylphosphatase_CS"/>
</dbReference>
<comment type="catalytic activity">
    <reaction evidence="4 5 6">
        <text>an acyl phosphate + H2O = a carboxylate + phosphate + H(+)</text>
        <dbReference type="Rhea" id="RHEA:14965"/>
        <dbReference type="ChEBI" id="CHEBI:15377"/>
        <dbReference type="ChEBI" id="CHEBI:15378"/>
        <dbReference type="ChEBI" id="CHEBI:29067"/>
        <dbReference type="ChEBI" id="CHEBI:43474"/>
        <dbReference type="ChEBI" id="CHEBI:59918"/>
        <dbReference type="EC" id="3.6.1.7"/>
    </reaction>
</comment>
<dbReference type="Pfam" id="PF00708">
    <property type="entry name" value="Acylphosphatase"/>
    <property type="match status" value="1"/>
</dbReference>
<dbReference type="InterPro" id="IPR001792">
    <property type="entry name" value="Acylphosphatase-like_dom"/>
</dbReference>
<dbReference type="NCBIfam" id="NF011000">
    <property type="entry name" value="PRK14426.1"/>
    <property type="match status" value="1"/>
</dbReference>
<organism evidence="9 12">
    <name type="scientific">Gilliamella apicola</name>
    <dbReference type="NCBI Taxonomy" id="1196095"/>
    <lineage>
        <taxon>Bacteria</taxon>
        <taxon>Pseudomonadati</taxon>
        <taxon>Pseudomonadota</taxon>
        <taxon>Gammaproteobacteria</taxon>
        <taxon>Orbales</taxon>
        <taxon>Orbaceae</taxon>
        <taxon>Gilliamella</taxon>
    </lineage>
</organism>
<feature type="active site" evidence="5">
    <location>
        <position position="19"/>
    </location>
</feature>
<dbReference type="AlphaFoldDB" id="A0A242NKH2"/>
<comment type="similarity">
    <text evidence="1 7">Belongs to the acylphosphatase family.</text>
</comment>
<dbReference type="SUPFAM" id="SSF54975">
    <property type="entry name" value="Acylphosphatase/BLUF domain-like"/>
    <property type="match status" value="1"/>
</dbReference>
<evidence type="ECO:0000313" key="10">
    <source>
        <dbReference type="EMBL" id="OTQ08200.1"/>
    </source>
</evidence>
<dbReference type="RefSeq" id="WP_086271752.1">
    <property type="nucleotide sequence ID" value="NZ_CAMLAF010000077.1"/>
</dbReference>
<dbReference type="EMBL" id="NART01000101">
    <property type="protein sequence ID" value="OTQ08200.1"/>
    <property type="molecule type" value="Genomic_DNA"/>
</dbReference>
<sequence>MIKQVKIKVSGRVQGVGFRFFTYQQAQKFGLFGYVKNLDNGDVEILVQGDSLQITNFTQWLNQGGPASARINNIDICELIPENGLTSFNIRY</sequence>
<name>A0A242NKH2_9GAMM</name>
<dbReference type="PANTHER" id="PTHR47268:SF4">
    <property type="entry name" value="ACYLPHOSPHATASE"/>
    <property type="match status" value="1"/>
</dbReference>
<dbReference type="OrthoDB" id="5295388at2"/>
<evidence type="ECO:0000256" key="1">
    <source>
        <dbReference type="ARBA" id="ARBA00005614"/>
    </source>
</evidence>
<dbReference type="EMBL" id="NARP01000009">
    <property type="protein sequence ID" value="OTQ00393.1"/>
    <property type="molecule type" value="Genomic_DNA"/>
</dbReference>
<keyword evidence="11" id="KW-1185">Reference proteome</keyword>
<dbReference type="InterPro" id="IPR020456">
    <property type="entry name" value="Acylphosphatase"/>
</dbReference>
<dbReference type="EC" id="3.6.1.7" evidence="2 5"/>
<feature type="domain" description="Acylphosphatase-like" evidence="8">
    <location>
        <begin position="4"/>
        <end position="92"/>
    </location>
</feature>
<keyword evidence="5 6" id="KW-0378">Hydrolase</keyword>
<evidence type="ECO:0000259" key="8">
    <source>
        <dbReference type="PROSITE" id="PS51160"/>
    </source>
</evidence>
<dbReference type="PROSITE" id="PS00150">
    <property type="entry name" value="ACYLPHOSPHATASE_1"/>
    <property type="match status" value="1"/>
</dbReference>
<dbReference type="InterPro" id="IPR036046">
    <property type="entry name" value="Acylphosphatase-like_dom_sf"/>
</dbReference>
<dbReference type="PANTHER" id="PTHR47268">
    <property type="entry name" value="ACYLPHOSPHATASE"/>
    <property type="match status" value="1"/>
</dbReference>
<dbReference type="Gene3D" id="3.30.70.100">
    <property type="match status" value="1"/>
</dbReference>
<comment type="caution">
    <text evidence="9">The sequence shown here is derived from an EMBL/GenBank/DDBJ whole genome shotgun (WGS) entry which is preliminary data.</text>
</comment>
<gene>
    <name evidence="10" type="ORF">B6C91_13075</name>
    <name evidence="9" type="ORF">B6D08_04595</name>
</gene>
<dbReference type="GO" id="GO:0003998">
    <property type="term" value="F:acylphosphatase activity"/>
    <property type="evidence" value="ECO:0007669"/>
    <property type="project" value="UniProtKB-EC"/>
</dbReference>
<reference evidence="11 12" key="1">
    <citation type="submission" date="2017-03" db="EMBL/GenBank/DDBJ databases">
        <title>Comparative genomics of honeybee gut symbionts reveal geographically distinct and subgroup specific antibiotic resistance.</title>
        <authorList>
            <person name="Ludvigsen J."/>
            <person name="Porcellato D."/>
            <person name="Labee-Lund T.M."/>
            <person name="Amdam G.V."/>
            <person name="Rudi K."/>
        </authorList>
    </citation>
    <scope>NUCLEOTIDE SEQUENCE [LARGE SCALE GENOMIC DNA]</scope>
    <source>
        <strain evidence="9 12">A-7-12</strain>
        <strain evidence="10 11">A-9-12</strain>
    </source>
</reference>
<evidence type="ECO:0000256" key="4">
    <source>
        <dbReference type="ARBA" id="ARBA00047645"/>
    </source>
</evidence>
<evidence type="ECO:0000256" key="5">
    <source>
        <dbReference type="PROSITE-ProRule" id="PRU00520"/>
    </source>
</evidence>
<evidence type="ECO:0000256" key="3">
    <source>
        <dbReference type="ARBA" id="ARBA00015991"/>
    </source>
</evidence>
<dbReference type="PROSITE" id="PS00151">
    <property type="entry name" value="ACYLPHOSPHATASE_2"/>
    <property type="match status" value="1"/>
</dbReference>
<accession>A0A242NKH2</accession>
<feature type="active site" evidence="5">
    <location>
        <position position="37"/>
    </location>
</feature>
<dbReference type="Proteomes" id="UP000194977">
    <property type="component" value="Unassembled WGS sequence"/>
</dbReference>